<organism evidence="3 4">
    <name type="scientific">Tetrapyrgos nigripes</name>
    <dbReference type="NCBI Taxonomy" id="182062"/>
    <lineage>
        <taxon>Eukaryota</taxon>
        <taxon>Fungi</taxon>
        <taxon>Dikarya</taxon>
        <taxon>Basidiomycota</taxon>
        <taxon>Agaricomycotina</taxon>
        <taxon>Agaricomycetes</taxon>
        <taxon>Agaricomycetidae</taxon>
        <taxon>Agaricales</taxon>
        <taxon>Marasmiineae</taxon>
        <taxon>Marasmiaceae</taxon>
        <taxon>Tetrapyrgos</taxon>
    </lineage>
</organism>
<evidence type="ECO:0000256" key="1">
    <source>
        <dbReference type="SAM" id="MobiDB-lite"/>
    </source>
</evidence>
<accession>A0A8H5LRK9</accession>
<evidence type="ECO:0000259" key="2">
    <source>
        <dbReference type="PROSITE" id="PS50828"/>
    </source>
</evidence>
<dbReference type="Gene3D" id="3.30.1370.110">
    <property type="match status" value="1"/>
</dbReference>
<feature type="region of interest" description="Disordered" evidence="1">
    <location>
        <begin position="297"/>
        <end position="316"/>
    </location>
</feature>
<dbReference type="Proteomes" id="UP000559256">
    <property type="component" value="Unassembled WGS sequence"/>
</dbReference>
<gene>
    <name evidence="3" type="ORF">D9758_003908</name>
</gene>
<dbReference type="SUPFAM" id="SSF160443">
    <property type="entry name" value="SMR domain-like"/>
    <property type="match status" value="1"/>
</dbReference>
<reference evidence="3 4" key="1">
    <citation type="journal article" date="2020" name="ISME J.">
        <title>Uncovering the hidden diversity of litter-decomposition mechanisms in mushroom-forming fungi.</title>
        <authorList>
            <person name="Floudas D."/>
            <person name="Bentzer J."/>
            <person name="Ahren D."/>
            <person name="Johansson T."/>
            <person name="Persson P."/>
            <person name="Tunlid A."/>
        </authorList>
    </citation>
    <scope>NUCLEOTIDE SEQUENCE [LARGE SCALE GENOMIC DNA]</scope>
    <source>
        <strain evidence="3 4">CBS 291.85</strain>
    </source>
</reference>
<dbReference type="SMART" id="SM00463">
    <property type="entry name" value="SMR"/>
    <property type="match status" value="1"/>
</dbReference>
<evidence type="ECO:0000313" key="3">
    <source>
        <dbReference type="EMBL" id="KAF5366967.1"/>
    </source>
</evidence>
<dbReference type="PROSITE" id="PS50828">
    <property type="entry name" value="SMR"/>
    <property type="match status" value="1"/>
</dbReference>
<dbReference type="AlphaFoldDB" id="A0A8H5LRK9"/>
<dbReference type="OrthoDB" id="3231855at2759"/>
<name>A0A8H5LRK9_9AGAR</name>
<dbReference type="EMBL" id="JAACJM010000020">
    <property type="protein sequence ID" value="KAF5366967.1"/>
    <property type="molecule type" value="Genomic_DNA"/>
</dbReference>
<feature type="domain" description="Smr" evidence="2">
    <location>
        <begin position="437"/>
        <end position="513"/>
    </location>
</feature>
<feature type="region of interest" description="Disordered" evidence="1">
    <location>
        <begin position="129"/>
        <end position="152"/>
    </location>
</feature>
<dbReference type="PANTHER" id="PTHR47417:SF1">
    <property type="entry name" value="SMR DOMAIN-CONTAINING PROTEIN YPL199C"/>
    <property type="match status" value="1"/>
</dbReference>
<dbReference type="Pfam" id="PF01713">
    <property type="entry name" value="Smr"/>
    <property type="match status" value="1"/>
</dbReference>
<evidence type="ECO:0000313" key="4">
    <source>
        <dbReference type="Proteomes" id="UP000559256"/>
    </source>
</evidence>
<comment type="caution">
    <text evidence="3">The sequence shown here is derived from an EMBL/GenBank/DDBJ whole genome shotgun (WGS) entry which is preliminary data.</text>
</comment>
<proteinExistence type="predicted"/>
<dbReference type="InterPro" id="IPR053020">
    <property type="entry name" value="Smr_domain_protein"/>
</dbReference>
<dbReference type="InterPro" id="IPR036063">
    <property type="entry name" value="Smr_dom_sf"/>
</dbReference>
<dbReference type="PANTHER" id="PTHR47417">
    <property type="entry name" value="SMR DOMAIN-CONTAINING PROTEIN YPL199C"/>
    <property type="match status" value="1"/>
</dbReference>
<dbReference type="InterPro" id="IPR002625">
    <property type="entry name" value="Smr_dom"/>
</dbReference>
<keyword evidence="4" id="KW-1185">Reference proteome</keyword>
<sequence>MHLAISFITGLALRYLAPSSSIGIVILGAWEGVCLYYLSSSLPSSYDPHLAYALRLCFDLLLTRSPLRVFLILLWSLLSNFASDALSDQHFYDTTRSKHHRRVTSPAPVRRHSSARVISLSSAITSSSSSTELIRSSPPSSTRSPLPVLSSPDVTADLNIGESAGFSEELNGPPSPALADVSYPDTAQHVPHDTVFSMAENGTSAVVMPDDFEPSLPVLVPRVIPSIIDPLPPLHEEIESIDAVGMSPAVRSFDSPQDELQTPVLTEAAIDMAAAAYRDDELSTPLPRSMLLSTATRAPVEETASTSQAGQAAVAPPRLQTVASGSNSPIPVPAPLVGTSVQTQLVASPVDSDLPVSEPAQNFARAENLRDQAWKEVEFQKHLKLELEKATQEGNTKEAFMLTVDLEESRKRIFSLHSRARRRYLLARNHESVDGIVDVHGLLVPEAIEVTELAFRDALKNGKNELQVIVGKGKHSQDKLPKLKPAISRAMKKHGIECVVNPRNTGILLLSLPV</sequence>
<protein>
    <recommendedName>
        <fullName evidence="2">Smr domain-containing protein</fullName>
    </recommendedName>
</protein>